<dbReference type="AlphaFoldDB" id="A0A1G4IHA7"/>
<dbReference type="RefSeq" id="XP_067082401.1">
    <property type="nucleotide sequence ID" value="XM_067226300.1"/>
</dbReference>
<organism evidence="2 3">
    <name type="scientific">Trypanosoma equiperdum</name>
    <dbReference type="NCBI Taxonomy" id="5694"/>
    <lineage>
        <taxon>Eukaryota</taxon>
        <taxon>Discoba</taxon>
        <taxon>Euglenozoa</taxon>
        <taxon>Kinetoplastea</taxon>
        <taxon>Metakinetoplastina</taxon>
        <taxon>Trypanosomatida</taxon>
        <taxon>Trypanosomatidae</taxon>
        <taxon>Trypanosoma</taxon>
    </lineage>
</organism>
<evidence type="ECO:0000313" key="3">
    <source>
        <dbReference type="Proteomes" id="UP000195570"/>
    </source>
</evidence>
<dbReference type="EMBL" id="CZPT02001737">
    <property type="protein sequence ID" value="SCU71805.1"/>
    <property type="molecule type" value="Genomic_DNA"/>
</dbReference>
<protein>
    <submittedName>
        <fullName evidence="2">Uncharacterized protein</fullName>
    </submittedName>
</protein>
<dbReference type="GeneID" id="92377326"/>
<evidence type="ECO:0000313" key="2">
    <source>
        <dbReference type="EMBL" id="SCU71805.1"/>
    </source>
</evidence>
<accession>A0A1G4IHA7</accession>
<feature type="region of interest" description="Disordered" evidence="1">
    <location>
        <begin position="319"/>
        <end position="346"/>
    </location>
</feature>
<evidence type="ECO:0000256" key="1">
    <source>
        <dbReference type="SAM" id="MobiDB-lite"/>
    </source>
</evidence>
<proteinExistence type="predicted"/>
<dbReference type="Proteomes" id="UP000195570">
    <property type="component" value="Unassembled WGS sequence"/>
</dbReference>
<gene>
    <name evidence="2" type="ORF">TEOVI_000338600</name>
</gene>
<comment type="caution">
    <text evidence="2">The sequence shown here is derived from an EMBL/GenBank/DDBJ whole genome shotgun (WGS) entry which is preliminary data.</text>
</comment>
<sequence>MITLKTAVNTRAPLRERAVPLDRDKRLVPSQSSLHHGIYTTFDEAYGSAPARTDPSQGNHYLTLLRSVRCGANKTNEATADTKTTVDDKACGGEMKPRGHLEGTMKSSVASLFDGVATRHSPSEWITEQQASSQSVRPVAQRDFYSTARRVERIDDDMRSGLVGNTQRTVDIMRKRATSPTLCPNPDVFPVFPAQRRLLDTDADGRCARSCLDIVDCQRLAPPSENHLGFEYAPLDRLAPKLPVSPALAVQQRLITDMSSSMPLFAGTAKVQKYAIPRYAGHVPSFPRNVDALHGNDTCPLRKWSKSYVTLATVGCGTDAGRRNKNPLVRNRSGTKAPETKPMKPKTSEVIKMTVEGSMLQTTLTQLTDAEQTLNTRVDKKPRKLF</sequence>
<reference evidence="2" key="1">
    <citation type="submission" date="2016-09" db="EMBL/GenBank/DDBJ databases">
        <authorList>
            <person name="Hebert L."/>
            <person name="Moumen B."/>
        </authorList>
    </citation>
    <scope>NUCLEOTIDE SEQUENCE [LARGE SCALE GENOMIC DNA]</scope>
    <source>
        <strain evidence="2">OVI</strain>
    </source>
</reference>
<name>A0A1G4IHA7_TRYEQ</name>
<dbReference type="VEuPathDB" id="TriTrypDB:TEOVI_000338600"/>
<keyword evidence="3" id="KW-1185">Reference proteome</keyword>